<protein>
    <submittedName>
        <fullName evidence="1">Uncharacterized protein</fullName>
    </submittedName>
</protein>
<dbReference type="AlphaFoldDB" id="A0A2W4Z868"/>
<proteinExistence type="predicted"/>
<comment type="caution">
    <text evidence="1">The sequence shown here is derived from an EMBL/GenBank/DDBJ whole genome shotgun (WGS) entry which is preliminary data.</text>
</comment>
<organism evidence="1 2">
    <name type="scientific">Micavibrio aeruginosavorus</name>
    <dbReference type="NCBI Taxonomy" id="349221"/>
    <lineage>
        <taxon>Bacteria</taxon>
        <taxon>Pseudomonadati</taxon>
        <taxon>Bdellovibrionota</taxon>
        <taxon>Bdellovibrionia</taxon>
        <taxon>Bdellovibrionales</taxon>
        <taxon>Pseudobdellovibrionaceae</taxon>
        <taxon>Micavibrio</taxon>
    </lineage>
</organism>
<evidence type="ECO:0000313" key="1">
    <source>
        <dbReference type="EMBL" id="PZO78540.1"/>
    </source>
</evidence>
<dbReference type="EMBL" id="QFNK01000385">
    <property type="protein sequence ID" value="PZO78540.1"/>
    <property type="molecule type" value="Genomic_DNA"/>
</dbReference>
<gene>
    <name evidence="1" type="ORF">DI626_11935</name>
</gene>
<evidence type="ECO:0000313" key="2">
    <source>
        <dbReference type="Proteomes" id="UP000249557"/>
    </source>
</evidence>
<sequence>MCNKETGCGCLLKIFADPEVAKCKDIVLNAYCTLCKHGVGECEAMKIAAKVYKYHNPSPGPAAQDVVQCWIFEQSGRNAN</sequence>
<accession>A0A2W4Z868</accession>
<reference evidence="1 2" key="1">
    <citation type="submission" date="2017-08" db="EMBL/GenBank/DDBJ databases">
        <title>Infants hospitalized years apart are colonized by the same room-sourced microbial strains.</title>
        <authorList>
            <person name="Brooks B."/>
            <person name="Olm M.R."/>
            <person name="Firek B.A."/>
            <person name="Baker R."/>
            <person name="Thomas B.C."/>
            <person name="Morowitz M.J."/>
            <person name="Banfield J.F."/>
        </authorList>
    </citation>
    <scope>NUCLEOTIDE SEQUENCE [LARGE SCALE GENOMIC DNA]</scope>
    <source>
        <strain evidence="1">S2_018_000_R2_104</strain>
    </source>
</reference>
<name>A0A2W4Z868_9BACT</name>
<dbReference type="Proteomes" id="UP000249557">
    <property type="component" value="Unassembled WGS sequence"/>
</dbReference>